<comment type="caution">
    <text evidence="2">The sequence shown here is derived from an EMBL/GenBank/DDBJ whole genome shotgun (WGS) entry which is preliminary data.</text>
</comment>
<evidence type="ECO:0000313" key="2">
    <source>
        <dbReference type="EMBL" id="TDC14877.1"/>
    </source>
</evidence>
<evidence type="ECO:0000313" key="3">
    <source>
        <dbReference type="Proteomes" id="UP000295431"/>
    </source>
</evidence>
<feature type="transmembrane region" description="Helical" evidence="1">
    <location>
        <begin position="12"/>
        <end position="32"/>
    </location>
</feature>
<keyword evidence="1" id="KW-0472">Membrane</keyword>
<dbReference type="AlphaFoldDB" id="A0A4R4P2Q0"/>
<feature type="transmembrane region" description="Helical" evidence="1">
    <location>
        <begin position="44"/>
        <end position="62"/>
    </location>
</feature>
<sequence length="63" mass="6200">MPLGVVKGTTPLSIVATAGLCIALVPLGLAILSTGPRPIRRSAAQFGIGALAVITLAFVSSLG</sequence>
<dbReference type="Proteomes" id="UP000295431">
    <property type="component" value="Unassembled WGS sequence"/>
</dbReference>
<keyword evidence="3" id="KW-1185">Reference proteome</keyword>
<keyword evidence="1" id="KW-1133">Transmembrane helix</keyword>
<keyword evidence="1" id="KW-0812">Transmembrane</keyword>
<accession>A0A4R4P2Q0</accession>
<gene>
    <name evidence="2" type="ORF">E1284_16855</name>
</gene>
<organism evidence="2 3">
    <name type="scientific">Actinomadura bangladeshensis</name>
    <dbReference type="NCBI Taxonomy" id="453573"/>
    <lineage>
        <taxon>Bacteria</taxon>
        <taxon>Bacillati</taxon>
        <taxon>Actinomycetota</taxon>
        <taxon>Actinomycetes</taxon>
        <taxon>Streptosporangiales</taxon>
        <taxon>Thermomonosporaceae</taxon>
        <taxon>Actinomadura</taxon>
    </lineage>
</organism>
<dbReference type="EMBL" id="SMJW01000076">
    <property type="protein sequence ID" value="TDC14877.1"/>
    <property type="molecule type" value="Genomic_DNA"/>
</dbReference>
<evidence type="ECO:0000256" key="1">
    <source>
        <dbReference type="SAM" id="Phobius"/>
    </source>
</evidence>
<name>A0A4R4P2Q0_9ACTN</name>
<reference evidence="2 3" key="1">
    <citation type="submission" date="2019-03" db="EMBL/GenBank/DDBJ databases">
        <title>Draft genome sequences of novel Actinobacteria.</title>
        <authorList>
            <person name="Sahin N."/>
            <person name="Ay H."/>
            <person name="Saygin H."/>
        </authorList>
    </citation>
    <scope>NUCLEOTIDE SEQUENCE [LARGE SCALE GENOMIC DNA]</scope>
    <source>
        <strain evidence="2 3">DSM 45347</strain>
    </source>
</reference>
<protein>
    <submittedName>
        <fullName evidence="2">Uncharacterized protein</fullName>
    </submittedName>
</protein>
<dbReference type="OrthoDB" id="3294110at2"/>
<proteinExistence type="predicted"/>